<reference evidence="1" key="1">
    <citation type="submission" date="2024-11" db="EMBL/GenBank/DDBJ databases">
        <authorList>
            <person name="Lucas J.A."/>
        </authorList>
    </citation>
    <scope>NUCLEOTIDE SEQUENCE</scope>
    <source>
        <strain evidence="1">Z 8.8</strain>
    </source>
</reference>
<dbReference type="EMBL" id="JBJHQE010000025">
    <property type="protein sequence ID" value="MFK9082008.1"/>
    <property type="molecule type" value="Genomic_DNA"/>
</dbReference>
<proteinExistence type="predicted"/>
<accession>A0ACC7MWA3</accession>
<protein>
    <submittedName>
        <fullName evidence="1">Uncharacterized protein</fullName>
    </submittedName>
</protein>
<gene>
    <name evidence="1" type="ORF">ACJEBM_15140</name>
</gene>
<sequence length="153" mass="16789">MSKHEADDKITFEIHTPETEVPAGKSVLHLDDENNVLGGQVYGHVIEKIEGGMKVTRPDGATMVMRQGNVTIENIVPKSIGIRNLSEIESFAVRTQDQTRIYRVDFFGGGHVEVTYAQDGQVMEVTGQNLIHSLSKDNEIIVSQGDSATGQTH</sequence>
<name>A0ACC7MWA3_9PSED</name>
<keyword evidence="2" id="KW-1185">Reference proteome</keyword>
<evidence type="ECO:0000313" key="2">
    <source>
        <dbReference type="Proteomes" id="UP001622950"/>
    </source>
</evidence>
<evidence type="ECO:0000313" key="1">
    <source>
        <dbReference type="EMBL" id="MFK9082008.1"/>
    </source>
</evidence>
<dbReference type="Proteomes" id="UP001622950">
    <property type="component" value="Unassembled WGS sequence"/>
</dbReference>
<organism evidence="1 2">
    <name type="scientific">Pseudomonas neuropathica</name>
    <dbReference type="NCBI Taxonomy" id="2730425"/>
    <lineage>
        <taxon>Bacteria</taxon>
        <taxon>Pseudomonadati</taxon>
        <taxon>Pseudomonadota</taxon>
        <taxon>Gammaproteobacteria</taxon>
        <taxon>Pseudomonadales</taxon>
        <taxon>Pseudomonadaceae</taxon>
        <taxon>Pseudomonas</taxon>
    </lineage>
</organism>
<comment type="caution">
    <text evidence="1">The sequence shown here is derived from an EMBL/GenBank/DDBJ whole genome shotgun (WGS) entry which is preliminary data.</text>
</comment>